<geneLocation type="plasmid" evidence="2 3">
    <name>unnamed</name>
</geneLocation>
<reference evidence="2 3" key="1">
    <citation type="submission" date="2020-09" db="EMBL/GenBank/DDBJ databases">
        <title>Genome sequences of Mycetohabitans spp.</title>
        <authorList>
            <person name="Carter M.E."/>
            <person name="Carpenter S.C.D."/>
            <person name="Bogdanove A.J."/>
        </authorList>
    </citation>
    <scope>NUCLEOTIDE SEQUENCE [LARGE SCALE GENOMIC DNA]</scope>
    <source>
        <strain evidence="2 3">B12</strain>
        <plasmid evidence="2 3">unnamed</plasmid>
    </source>
</reference>
<name>A0ABZ2Q3K7_9BURK</name>
<keyword evidence="1" id="KW-0472">Membrane</keyword>
<sequence length="216" mass="23098">MLPIVLALAQFAPQIAQWIGGSRAEQVAQKVANIAQTVTGTSTPEQALAAIQANPELAYRFQESIVESQVELRRIAAELEKTRIMANVETAKANAADRASARQRALTAQDRTPCNLAYLYTGALFLVIGAHFWLLFSRVPIEPLAFGVLGNIEGVLIAMVLGAKEFFLGSSSTAKKQAAVITSFATDPDTYAATQVEPILTNVEAAAWPSLAEGKP</sequence>
<feature type="transmembrane region" description="Helical" evidence="1">
    <location>
        <begin position="117"/>
        <end position="136"/>
    </location>
</feature>
<keyword evidence="3" id="KW-1185">Reference proteome</keyword>
<feature type="transmembrane region" description="Helical" evidence="1">
    <location>
        <begin position="143"/>
        <end position="163"/>
    </location>
</feature>
<protein>
    <submittedName>
        <fullName evidence="2">Uncharacterized protein</fullName>
    </submittedName>
</protein>
<keyword evidence="1" id="KW-0812">Transmembrane</keyword>
<evidence type="ECO:0000256" key="1">
    <source>
        <dbReference type="SAM" id="Phobius"/>
    </source>
</evidence>
<dbReference type="EMBL" id="CP062177">
    <property type="protein sequence ID" value="WXK40755.1"/>
    <property type="molecule type" value="Genomic_DNA"/>
</dbReference>
<accession>A0ABZ2Q3K7</accession>
<organism evidence="2 3">
    <name type="scientific">Mycetohabitans rhizoxinica</name>
    <dbReference type="NCBI Taxonomy" id="412963"/>
    <lineage>
        <taxon>Bacteria</taxon>
        <taxon>Pseudomonadati</taxon>
        <taxon>Pseudomonadota</taxon>
        <taxon>Betaproteobacteria</taxon>
        <taxon>Burkholderiales</taxon>
        <taxon>Burkholderiaceae</taxon>
        <taxon>Mycetohabitans</taxon>
    </lineage>
</organism>
<dbReference type="Proteomes" id="UP001493153">
    <property type="component" value="Plasmid unnamed"/>
</dbReference>
<evidence type="ECO:0000313" key="3">
    <source>
        <dbReference type="Proteomes" id="UP001493153"/>
    </source>
</evidence>
<keyword evidence="2" id="KW-0614">Plasmid</keyword>
<evidence type="ECO:0000313" key="2">
    <source>
        <dbReference type="EMBL" id="WXK40755.1"/>
    </source>
</evidence>
<gene>
    <name evidence="2" type="ORF">IHE29_16495</name>
</gene>
<proteinExistence type="predicted"/>
<keyword evidence="1" id="KW-1133">Transmembrane helix</keyword>